<evidence type="ECO:0000256" key="3">
    <source>
        <dbReference type="ARBA" id="ARBA00023136"/>
    </source>
</evidence>
<dbReference type="InterPro" id="IPR011250">
    <property type="entry name" value="OMP/PagP_B-barrel"/>
</dbReference>
<sequence>MFKFISLASAAFLCSTALTFAADLTDNAVPPVAFETPAFTWTGAYIGISGGAGWLDGSTTKFGRYHDKQDFDGSVFGGFVGYNWQFSNGIVVGVEGDVEYNSNDEKFFGYRTFGTDWQGSVRGRVGYAFDRLMVFGTAGWTMANGHIEYPCVDENTTFSGWTAGAGIDYAVTDKVFLRGEYRYSDFGSKEIVRGMNVDFDQSIVKVGLAVKF</sequence>
<keyword evidence="2 6" id="KW-0732">Signal</keyword>
<evidence type="ECO:0000256" key="5">
    <source>
        <dbReference type="ARBA" id="ARBA00038306"/>
    </source>
</evidence>
<dbReference type="InterPro" id="IPR027385">
    <property type="entry name" value="Beta-barrel_OMP"/>
</dbReference>
<feature type="signal peptide" evidence="6">
    <location>
        <begin position="1"/>
        <end position="21"/>
    </location>
</feature>
<accession>A0A6A8AFC2</accession>
<dbReference type="Pfam" id="PF13505">
    <property type="entry name" value="OMP_b-brl"/>
    <property type="match status" value="1"/>
</dbReference>
<keyword evidence="4" id="KW-0998">Cell outer membrane</keyword>
<dbReference type="GO" id="GO:0009279">
    <property type="term" value="C:cell outer membrane"/>
    <property type="evidence" value="ECO:0007669"/>
    <property type="project" value="UniProtKB-SubCell"/>
</dbReference>
<dbReference type="PANTHER" id="PTHR34001">
    <property type="entry name" value="BLL7405 PROTEIN"/>
    <property type="match status" value="1"/>
</dbReference>
<dbReference type="Proteomes" id="UP000435138">
    <property type="component" value="Unassembled WGS sequence"/>
</dbReference>
<feature type="domain" description="Outer membrane protein beta-barrel" evidence="7">
    <location>
        <begin position="38"/>
        <end position="212"/>
    </location>
</feature>
<comment type="similarity">
    <text evidence="5">Belongs to the Omp25/RopB family.</text>
</comment>
<evidence type="ECO:0000256" key="6">
    <source>
        <dbReference type="SAM" id="SignalP"/>
    </source>
</evidence>
<organism evidence="8 9">
    <name type="scientific">Endobacterium cereale</name>
    <dbReference type="NCBI Taxonomy" id="2663029"/>
    <lineage>
        <taxon>Bacteria</taxon>
        <taxon>Pseudomonadati</taxon>
        <taxon>Pseudomonadota</taxon>
        <taxon>Alphaproteobacteria</taxon>
        <taxon>Hyphomicrobiales</taxon>
        <taxon>Rhizobiaceae</taxon>
        <taxon>Endobacterium</taxon>
    </lineage>
</organism>
<dbReference type="EMBL" id="WIXI01000051">
    <property type="protein sequence ID" value="MQY50025.1"/>
    <property type="molecule type" value="Genomic_DNA"/>
</dbReference>
<feature type="chain" id="PRO_5025382138" evidence="6">
    <location>
        <begin position="22"/>
        <end position="212"/>
    </location>
</feature>
<keyword evidence="9" id="KW-1185">Reference proteome</keyword>
<evidence type="ECO:0000259" key="7">
    <source>
        <dbReference type="Pfam" id="PF13505"/>
    </source>
</evidence>
<dbReference type="InterPro" id="IPR051692">
    <property type="entry name" value="OMP-like"/>
</dbReference>
<evidence type="ECO:0000256" key="4">
    <source>
        <dbReference type="ARBA" id="ARBA00023237"/>
    </source>
</evidence>
<dbReference type="RefSeq" id="WP_153360279.1">
    <property type="nucleotide sequence ID" value="NZ_JAYKOO010000004.1"/>
</dbReference>
<proteinExistence type="inferred from homology"/>
<name>A0A6A8AFC2_9HYPH</name>
<evidence type="ECO:0000313" key="9">
    <source>
        <dbReference type="Proteomes" id="UP000435138"/>
    </source>
</evidence>
<reference evidence="8 9" key="1">
    <citation type="submission" date="2019-11" db="EMBL/GenBank/DDBJ databases">
        <title>Genome analysis of Rhizobacterium cereale a novel genus and species isolated from maize roots in North Spain.</title>
        <authorList>
            <person name="Menendez E."/>
            <person name="Flores-Felix J.D."/>
            <person name="Ramirez-Bahena M.-H."/>
            <person name="Igual J.M."/>
            <person name="Garcia-Fraile P."/>
            <person name="Peix A."/>
            <person name="Velazquez E."/>
        </authorList>
    </citation>
    <scope>NUCLEOTIDE SEQUENCE [LARGE SCALE GENOMIC DNA]</scope>
    <source>
        <strain evidence="8 9">RZME27</strain>
    </source>
</reference>
<dbReference type="AlphaFoldDB" id="A0A6A8AFC2"/>
<dbReference type="SUPFAM" id="SSF56925">
    <property type="entry name" value="OMPA-like"/>
    <property type="match status" value="1"/>
</dbReference>
<comment type="subcellular location">
    <subcellularLocation>
        <location evidence="1">Cell outer membrane</location>
    </subcellularLocation>
</comment>
<evidence type="ECO:0000256" key="1">
    <source>
        <dbReference type="ARBA" id="ARBA00004442"/>
    </source>
</evidence>
<dbReference type="PANTHER" id="PTHR34001:SF3">
    <property type="entry name" value="BLL7405 PROTEIN"/>
    <property type="match status" value="1"/>
</dbReference>
<dbReference type="Gene3D" id="2.40.160.20">
    <property type="match status" value="1"/>
</dbReference>
<evidence type="ECO:0000313" key="8">
    <source>
        <dbReference type="EMBL" id="MQY50025.1"/>
    </source>
</evidence>
<protein>
    <submittedName>
        <fullName evidence="8">Outer membrane beta-barrel protein</fullName>
    </submittedName>
</protein>
<gene>
    <name evidence="8" type="ORF">GAO09_28760</name>
</gene>
<evidence type="ECO:0000256" key="2">
    <source>
        <dbReference type="ARBA" id="ARBA00022729"/>
    </source>
</evidence>
<comment type="caution">
    <text evidence="8">The sequence shown here is derived from an EMBL/GenBank/DDBJ whole genome shotgun (WGS) entry which is preliminary data.</text>
</comment>
<keyword evidence="3" id="KW-0472">Membrane</keyword>